<name>A0A0F8YB35_9ZZZZ</name>
<gene>
    <name evidence="2" type="ORF">LCGC14_3115880</name>
</gene>
<dbReference type="InterPro" id="IPR036700">
    <property type="entry name" value="BOBF_sf"/>
</dbReference>
<organism evidence="2">
    <name type="scientific">marine sediment metagenome</name>
    <dbReference type="NCBI Taxonomy" id="412755"/>
    <lineage>
        <taxon>unclassified sequences</taxon>
        <taxon>metagenomes</taxon>
        <taxon>ecological metagenomes</taxon>
    </lineage>
</organism>
<dbReference type="SUPFAM" id="SSF101756">
    <property type="entry name" value="Hypothetical protein YgiW"/>
    <property type="match status" value="1"/>
</dbReference>
<dbReference type="Gene3D" id="2.40.50.200">
    <property type="entry name" value="Bacterial OB-fold"/>
    <property type="match status" value="1"/>
</dbReference>
<keyword evidence="1" id="KW-0732">Signal</keyword>
<dbReference type="NCBIfam" id="NF033674">
    <property type="entry name" value="stress_OB_fold"/>
    <property type="match status" value="1"/>
</dbReference>
<dbReference type="EMBL" id="LAZR01067554">
    <property type="protein sequence ID" value="KKK51344.1"/>
    <property type="molecule type" value="Genomic_DNA"/>
</dbReference>
<comment type="caution">
    <text evidence="2">The sequence shown here is derived from an EMBL/GenBank/DDBJ whole genome shotgun (WGS) entry which is preliminary data.</text>
</comment>
<reference evidence="2" key="1">
    <citation type="journal article" date="2015" name="Nature">
        <title>Complex archaea that bridge the gap between prokaryotes and eukaryotes.</title>
        <authorList>
            <person name="Spang A."/>
            <person name="Saw J.H."/>
            <person name="Jorgensen S.L."/>
            <person name="Zaremba-Niedzwiedzka K."/>
            <person name="Martijn J."/>
            <person name="Lind A.E."/>
            <person name="van Eijk R."/>
            <person name="Schleper C."/>
            <person name="Guy L."/>
            <person name="Ettema T.J."/>
        </authorList>
    </citation>
    <scope>NUCLEOTIDE SEQUENCE</scope>
</reference>
<accession>A0A0F8YB35</accession>
<sequence length="103" mass="11960">MSSQFARQSTVKDVNDTDQRIQITGYVKNIIGDESFMLDDNTGEIKVSIKSVDFEFHENDLINVIGEIVKQGNDVTLSAEIIQDMNKLNFEYYLKLYELRKKY</sequence>
<dbReference type="Pfam" id="PF04076">
    <property type="entry name" value="BOF"/>
    <property type="match status" value="1"/>
</dbReference>
<protein>
    <submittedName>
        <fullName evidence="2">Uncharacterized protein</fullName>
    </submittedName>
</protein>
<evidence type="ECO:0000256" key="1">
    <source>
        <dbReference type="ARBA" id="ARBA00022729"/>
    </source>
</evidence>
<dbReference type="InterPro" id="IPR005220">
    <property type="entry name" value="CarO-like"/>
</dbReference>
<proteinExistence type="predicted"/>
<evidence type="ECO:0000313" key="2">
    <source>
        <dbReference type="EMBL" id="KKK51344.1"/>
    </source>
</evidence>
<dbReference type="AlphaFoldDB" id="A0A0F8YB35"/>